<sequence length="283" mass="32405">MSDSVDRVFAHALQTVRKIPRTGSARPPPDARLKLYGLYKQSMEGDIAGVMTRPHTPTGDTADAEAQRAEVEKWEAWHAQAGLSKTEAKRRYINTLIETMHRYASATPEARELVAELEFVWDQIRSNVPSTHSPNNHEDEDEESEMGLGLGIISPAPYGEGGEDVQMEQQQPQQQQQGTAWRGRVEKALSKMTTEVAALREQLESRRAERRRTRSRRVWVWVAWCVWAVARHLVIEAIFWALVMLWMRRRGDRRAQEALKIVGRFVKEGLREMGLGRRKTGPR</sequence>
<dbReference type="InterPro" id="IPR000582">
    <property type="entry name" value="Acyl-CoA-binding_protein"/>
</dbReference>
<evidence type="ECO:0000256" key="3">
    <source>
        <dbReference type="SAM" id="MobiDB-lite"/>
    </source>
</evidence>
<dbReference type="AlphaFoldDB" id="A0A5J5F6G3"/>
<dbReference type="PANTHER" id="PTHR23310:SF133">
    <property type="entry name" value="COA BINDING PROTEIN, PUTATIVE (AFU_ORTHOLOGUE AFUA_1G12300)-RELATED"/>
    <property type="match status" value="1"/>
</dbReference>
<dbReference type="Gene3D" id="1.20.80.10">
    <property type="match status" value="1"/>
</dbReference>
<feature type="coiled-coil region" evidence="2">
    <location>
        <begin position="182"/>
        <end position="216"/>
    </location>
</feature>
<dbReference type="InParanoid" id="A0A5J5F6G3"/>
<comment type="caution">
    <text evidence="6">The sequence shown here is derived from an EMBL/GenBank/DDBJ whole genome shotgun (WGS) entry which is preliminary data.</text>
</comment>
<keyword evidence="4" id="KW-1133">Transmembrane helix</keyword>
<dbReference type="SUPFAM" id="SSF47027">
    <property type="entry name" value="Acyl-CoA binding protein"/>
    <property type="match status" value="1"/>
</dbReference>
<gene>
    <name evidence="6" type="ORF">FN846DRAFT_934967</name>
</gene>
<dbReference type="InterPro" id="IPR014352">
    <property type="entry name" value="FERM/acyl-CoA-bd_prot_sf"/>
</dbReference>
<keyword evidence="7" id="KW-1185">Reference proteome</keyword>
<evidence type="ECO:0000313" key="6">
    <source>
        <dbReference type="EMBL" id="KAA8911786.1"/>
    </source>
</evidence>
<keyword evidence="2" id="KW-0175">Coiled coil</keyword>
<dbReference type="Pfam" id="PF00887">
    <property type="entry name" value="ACBP"/>
    <property type="match status" value="1"/>
</dbReference>
<protein>
    <submittedName>
        <fullName evidence="6">Acyl CoA binding protein-domain-containing protein</fullName>
    </submittedName>
</protein>
<evidence type="ECO:0000259" key="5">
    <source>
        <dbReference type="PROSITE" id="PS51228"/>
    </source>
</evidence>
<feature type="domain" description="ACB" evidence="5">
    <location>
        <begin position="5"/>
        <end position="105"/>
    </location>
</feature>
<evidence type="ECO:0000256" key="1">
    <source>
        <dbReference type="ARBA" id="ARBA00023121"/>
    </source>
</evidence>
<feature type="transmembrane region" description="Helical" evidence="4">
    <location>
        <begin position="218"/>
        <end position="246"/>
    </location>
</feature>
<dbReference type="GO" id="GO:0000062">
    <property type="term" value="F:fatty-acyl-CoA binding"/>
    <property type="evidence" value="ECO:0007669"/>
    <property type="project" value="InterPro"/>
</dbReference>
<keyword evidence="4" id="KW-0812">Transmembrane</keyword>
<reference evidence="6 7" key="1">
    <citation type="submission" date="2019-09" db="EMBL/GenBank/DDBJ databases">
        <title>Draft genome of the ectomycorrhizal ascomycete Sphaerosporella brunnea.</title>
        <authorList>
            <consortium name="DOE Joint Genome Institute"/>
            <person name="Benucci G.M."/>
            <person name="Marozzi G."/>
            <person name="Antonielli L."/>
            <person name="Sanchez S."/>
            <person name="Marco P."/>
            <person name="Wang X."/>
            <person name="Falini L.B."/>
            <person name="Barry K."/>
            <person name="Haridas S."/>
            <person name="Lipzen A."/>
            <person name="Labutti K."/>
            <person name="Grigoriev I.V."/>
            <person name="Murat C."/>
            <person name="Martin F."/>
            <person name="Albertini E."/>
            <person name="Donnini D."/>
            <person name="Bonito G."/>
        </authorList>
    </citation>
    <scope>NUCLEOTIDE SEQUENCE [LARGE SCALE GENOMIC DNA]</scope>
    <source>
        <strain evidence="6 7">Sb_GMNB300</strain>
    </source>
</reference>
<keyword evidence="4" id="KW-0472">Membrane</keyword>
<dbReference type="Proteomes" id="UP000326924">
    <property type="component" value="Unassembled WGS sequence"/>
</dbReference>
<dbReference type="PROSITE" id="PS51228">
    <property type="entry name" value="ACB_2"/>
    <property type="match status" value="1"/>
</dbReference>
<feature type="region of interest" description="Disordered" evidence="3">
    <location>
        <begin position="127"/>
        <end position="181"/>
    </location>
</feature>
<dbReference type="GO" id="GO:0006631">
    <property type="term" value="P:fatty acid metabolic process"/>
    <property type="evidence" value="ECO:0007669"/>
    <property type="project" value="TreeGrafter"/>
</dbReference>
<evidence type="ECO:0000256" key="4">
    <source>
        <dbReference type="SAM" id="Phobius"/>
    </source>
</evidence>
<dbReference type="PANTHER" id="PTHR23310">
    <property type="entry name" value="ACYL-COA-BINDING PROTEIN, ACBP"/>
    <property type="match status" value="1"/>
</dbReference>
<evidence type="ECO:0000313" key="7">
    <source>
        <dbReference type="Proteomes" id="UP000326924"/>
    </source>
</evidence>
<evidence type="ECO:0000256" key="2">
    <source>
        <dbReference type="SAM" id="Coils"/>
    </source>
</evidence>
<dbReference type="InterPro" id="IPR035984">
    <property type="entry name" value="Acyl-CoA-binding_sf"/>
</dbReference>
<dbReference type="EMBL" id="VXIS01000032">
    <property type="protein sequence ID" value="KAA8911786.1"/>
    <property type="molecule type" value="Genomic_DNA"/>
</dbReference>
<dbReference type="OrthoDB" id="346910at2759"/>
<proteinExistence type="predicted"/>
<keyword evidence="1" id="KW-0446">Lipid-binding</keyword>
<name>A0A5J5F6G3_9PEZI</name>
<organism evidence="6 7">
    <name type="scientific">Sphaerosporella brunnea</name>
    <dbReference type="NCBI Taxonomy" id="1250544"/>
    <lineage>
        <taxon>Eukaryota</taxon>
        <taxon>Fungi</taxon>
        <taxon>Dikarya</taxon>
        <taxon>Ascomycota</taxon>
        <taxon>Pezizomycotina</taxon>
        <taxon>Pezizomycetes</taxon>
        <taxon>Pezizales</taxon>
        <taxon>Pyronemataceae</taxon>
        <taxon>Sphaerosporella</taxon>
    </lineage>
</organism>
<accession>A0A5J5F6G3</accession>
<feature type="compositionally biased region" description="Low complexity" evidence="3">
    <location>
        <begin position="167"/>
        <end position="177"/>
    </location>
</feature>